<keyword evidence="3" id="KW-0539">Nucleus</keyword>
<evidence type="ECO:0000313" key="10">
    <source>
        <dbReference type="Proteomes" id="UP000253472"/>
    </source>
</evidence>
<dbReference type="CDD" id="cd09270">
    <property type="entry name" value="RNase_H2-B"/>
    <property type="match status" value="1"/>
</dbReference>
<protein>
    <recommendedName>
        <fullName evidence="2">Ribonuclease H2 subunit B</fullName>
    </recommendedName>
    <alternativeName>
        <fullName evidence="5">Ribonuclease HI subunit B</fullName>
    </alternativeName>
</protein>
<evidence type="ECO:0000256" key="4">
    <source>
        <dbReference type="ARBA" id="ARBA00024778"/>
    </source>
</evidence>
<dbReference type="InterPro" id="IPR019024">
    <property type="entry name" value="RNase_H2_suB_wHTH"/>
</dbReference>
<dbReference type="PANTHER" id="PTHR13383">
    <property type="entry name" value="RIBONUCLEASE H2 SUBUNIT B"/>
    <property type="match status" value="1"/>
</dbReference>
<comment type="function">
    <text evidence="4">Non catalytic subunit of RNase H2, an endonuclease that specifically degrades the RNA of RNA:DNA hybrids. Participates in DNA replication, possibly by mediating the removal of lagging-strand Okazaki fragment RNA primers during DNA replication. Mediates the excision of single ribonucleotides from DNA:RNA duplexes.</text>
</comment>
<dbReference type="GO" id="GO:0005654">
    <property type="term" value="C:nucleoplasm"/>
    <property type="evidence" value="ECO:0007669"/>
    <property type="project" value="TreeGrafter"/>
</dbReference>
<dbReference type="Pfam" id="PF17745">
    <property type="entry name" value="Ydr279_N"/>
    <property type="match status" value="1"/>
</dbReference>
<organism evidence="9 10">
    <name type="scientific">Candida viswanathii</name>
    <dbReference type="NCBI Taxonomy" id="5486"/>
    <lineage>
        <taxon>Eukaryota</taxon>
        <taxon>Fungi</taxon>
        <taxon>Dikarya</taxon>
        <taxon>Ascomycota</taxon>
        <taxon>Saccharomycotina</taxon>
        <taxon>Pichiomycetes</taxon>
        <taxon>Debaryomycetaceae</taxon>
        <taxon>Candida/Lodderomyces clade</taxon>
        <taxon>Candida</taxon>
    </lineage>
</organism>
<dbReference type="Proteomes" id="UP000253472">
    <property type="component" value="Unassembled WGS sequence"/>
</dbReference>
<gene>
    <name evidence="9" type="ORF">Cantr_04488</name>
</gene>
<feature type="domain" description="Ribonuclease H2 subunit B wHTH" evidence="7">
    <location>
        <begin position="91"/>
        <end position="216"/>
    </location>
</feature>
<dbReference type="OrthoDB" id="29098at2759"/>
<dbReference type="STRING" id="5486.A0A367XNL9"/>
<dbReference type="PANTHER" id="PTHR13383:SF11">
    <property type="entry name" value="RIBONUCLEASE H2 SUBUNIT B"/>
    <property type="match status" value="1"/>
</dbReference>
<reference evidence="9 10" key="1">
    <citation type="submission" date="2018-06" db="EMBL/GenBank/DDBJ databases">
        <title>Whole genome sequencing of Candida tropicalis (genome annotated by CSBL at Korea University).</title>
        <authorList>
            <person name="Ahn J."/>
        </authorList>
    </citation>
    <scope>NUCLEOTIDE SEQUENCE [LARGE SCALE GENOMIC DNA]</scope>
    <source>
        <strain evidence="9 10">ATCC 20962</strain>
    </source>
</reference>
<dbReference type="GO" id="GO:0006401">
    <property type="term" value="P:RNA catabolic process"/>
    <property type="evidence" value="ECO:0007669"/>
    <property type="project" value="TreeGrafter"/>
</dbReference>
<evidence type="ECO:0000259" key="7">
    <source>
        <dbReference type="Pfam" id="PF09468"/>
    </source>
</evidence>
<dbReference type="EMBL" id="QLNQ01000030">
    <property type="protein sequence ID" value="RCK55148.1"/>
    <property type="molecule type" value="Genomic_DNA"/>
</dbReference>
<dbReference type="Pfam" id="PF09468">
    <property type="entry name" value="RNase_H2-Ydr279"/>
    <property type="match status" value="1"/>
</dbReference>
<feature type="coiled-coil region" evidence="6">
    <location>
        <begin position="232"/>
        <end position="259"/>
    </location>
</feature>
<evidence type="ECO:0000256" key="6">
    <source>
        <dbReference type="SAM" id="Coils"/>
    </source>
</evidence>
<sequence length="291" mass="33407">MDKDGKVILLPESQIPFKILKLPAPTDLNTTKSYLLQETTLYELSIIDGSTDENIPKLKSGAAVKSFIFEPGYVLQSPNVIISNKFNFTYLLIALVKSQRKKFDERFIALDDFKDILNVDWIYEIPEQLITAALEIICETVNQNGEEFYKFSMEKCLEWVHGKILRLKEFIIENNTSILQRIKTELSPNMEEIPSDKLHELTLVYALDYITSSYCSVRPELVAMFDYKLDEVMSYLKKLKEMETNIDVMEANLVSLKTSNKAQKDKKKATTAAKKVVKRGAIDSFFKKATK</sequence>
<accession>A0A367XNL9</accession>
<evidence type="ECO:0000256" key="5">
    <source>
        <dbReference type="ARBA" id="ARBA00033464"/>
    </source>
</evidence>
<evidence type="ECO:0000313" key="9">
    <source>
        <dbReference type="EMBL" id="RCK55148.1"/>
    </source>
</evidence>
<keyword evidence="10" id="KW-1185">Reference proteome</keyword>
<feature type="domain" description="Rnh202 triple barrel" evidence="8">
    <location>
        <begin position="11"/>
        <end position="87"/>
    </location>
</feature>
<evidence type="ECO:0000256" key="1">
    <source>
        <dbReference type="ARBA" id="ARBA00004123"/>
    </source>
</evidence>
<comment type="subcellular location">
    <subcellularLocation>
        <location evidence="1">Nucleus</location>
    </subcellularLocation>
</comment>
<dbReference type="GO" id="GO:0032299">
    <property type="term" value="C:ribonuclease H2 complex"/>
    <property type="evidence" value="ECO:0007669"/>
    <property type="project" value="InterPro"/>
</dbReference>
<dbReference type="AlphaFoldDB" id="A0A367XNL9"/>
<keyword evidence="6" id="KW-0175">Coiled coil</keyword>
<comment type="caution">
    <text evidence="9">The sequence shown here is derived from an EMBL/GenBank/DDBJ whole genome shotgun (WGS) entry which is preliminary data.</text>
</comment>
<evidence type="ECO:0000256" key="2">
    <source>
        <dbReference type="ARBA" id="ARBA00019062"/>
    </source>
</evidence>
<evidence type="ECO:0000256" key="3">
    <source>
        <dbReference type="ARBA" id="ARBA00023242"/>
    </source>
</evidence>
<proteinExistence type="predicted"/>
<name>A0A367XNL9_9ASCO</name>
<dbReference type="Gene3D" id="1.10.20.120">
    <property type="match status" value="1"/>
</dbReference>
<dbReference type="InterPro" id="IPR041195">
    <property type="entry name" value="Rnh202_N"/>
</dbReference>
<dbReference type="InterPro" id="IPR040456">
    <property type="entry name" value="RNase_H2_suB"/>
</dbReference>
<evidence type="ECO:0000259" key="8">
    <source>
        <dbReference type="Pfam" id="PF17745"/>
    </source>
</evidence>